<sequence length="159" mass="17877">MFQTGDNVFYPVHGAGIVEAVEEKEIAGQSQVYYVVNILHKNMQVMVPITRAENLRMRRVVDPDELDSVLGTFHDGETDTTISDNQRHRANMNKLKSGNIHDGIEVIRDLMRLNSKKKLGAAEKTMLDNARQILISEMQLVKGIPHEQAVSLLDQVINA</sequence>
<organism evidence="2 3">
    <name type="scientific">Acetonema longum DSM 6540</name>
    <dbReference type="NCBI Taxonomy" id="1009370"/>
    <lineage>
        <taxon>Bacteria</taxon>
        <taxon>Bacillati</taxon>
        <taxon>Bacillota</taxon>
        <taxon>Negativicutes</taxon>
        <taxon>Acetonemataceae</taxon>
        <taxon>Acetonema</taxon>
    </lineage>
</organism>
<dbReference type="Proteomes" id="UP000003240">
    <property type="component" value="Unassembled WGS sequence"/>
</dbReference>
<name>F7NGZ2_9FIRM</name>
<dbReference type="InterPro" id="IPR036101">
    <property type="entry name" value="CarD-like/TRCF_RID_sf"/>
</dbReference>
<dbReference type="OrthoDB" id="9786074at2"/>
<dbReference type="InterPro" id="IPR048792">
    <property type="entry name" value="CarD_C"/>
</dbReference>
<proteinExistence type="predicted"/>
<protein>
    <submittedName>
        <fullName evidence="2">CarD family transcriptional regulator</fullName>
    </submittedName>
</protein>
<feature type="domain" description="CarD-like/TRCF RNAP-interacting" evidence="1">
    <location>
        <begin position="1"/>
        <end position="111"/>
    </location>
</feature>
<dbReference type="Pfam" id="PF02559">
    <property type="entry name" value="CarD_TRCF_RID"/>
    <property type="match status" value="1"/>
</dbReference>
<evidence type="ECO:0000313" key="2">
    <source>
        <dbReference type="EMBL" id="EGO64723.1"/>
    </source>
</evidence>
<dbReference type="RefSeq" id="WP_004573155.1">
    <property type="nucleotide sequence ID" value="NZ_AFGF01000050.1"/>
</dbReference>
<dbReference type="PANTHER" id="PTHR38447">
    <property type="entry name" value="TRANSCRIPTION FACTOR YDEB-RELATED"/>
    <property type="match status" value="1"/>
</dbReference>
<dbReference type="Gene3D" id="1.20.58.1290">
    <property type="entry name" value="CarD-like, C-terminal domain"/>
    <property type="match status" value="1"/>
</dbReference>
<keyword evidence="3" id="KW-1185">Reference proteome</keyword>
<dbReference type="GO" id="GO:0009303">
    <property type="term" value="P:rRNA transcription"/>
    <property type="evidence" value="ECO:0007669"/>
    <property type="project" value="TreeGrafter"/>
</dbReference>
<reference evidence="2 3" key="1">
    <citation type="journal article" date="2011" name="EMBO J.">
        <title>Structural diversity of bacterial flagellar motors.</title>
        <authorList>
            <person name="Chen S."/>
            <person name="Beeby M."/>
            <person name="Murphy G.E."/>
            <person name="Leadbetter J.R."/>
            <person name="Hendrixson D.R."/>
            <person name="Briegel A."/>
            <person name="Li Z."/>
            <person name="Shi J."/>
            <person name="Tocheva E.I."/>
            <person name="Muller A."/>
            <person name="Dobro M.J."/>
            <person name="Jensen G.J."/>
        </authorList>
    </citation>
    <scope>NUCLEOTIDE SEQUENCE [LARGE SCALE GENOMIC DNA]</scope>
    <source>
        <strain evidence="2 3">DSM 6540</strain>
    </source>
</reference>
<dbReference type="PANTHER" id="PTHR38447:SF1">
    <property type="entry name" value="RNA POLYMERASE-BINDING TRANSCRIPTION FACTOR CARD"/>
    <property type="match status" value="1"/>
</dbReference>
<dbReference type="InterPro" id="IPR003711">
    <property type="entry name" value="CarD-like/TRCF_RID"/>
</dbReference>
<dbReference type="Pfam" id="PF21095">
    <property type="entry name" value="CarD_C"/>
    <property type="match status" value="1"/>
</dbReference>
<dbReference type="STRING" id="1009370.ALO_06668"/>
<gene>
    <name evidence="2" type="ORF">ALO_06668</name>
</gene>
<evidence type="ECO:0000259" key="1">
    <source>
        <dbReference type="SMART" id="SM01058"/>
    </source>
</evidence>
<dbReference type="InterPro" id="IPR052531">
    <property type="entry name" value="CarD-like_regulator"/>
</dbReference>
<accession>F7NGZ2</accession>
<dbReference type="eggNOG" id="COG1329">
    <property type="taxonomic scope" value="Bacteria"/>
</dbReference>
<evidence type="ECO:0000313" key="3">
    <source>
        <dbReference type="Proteomes" id="UP000003240"/>
    </source>
</evidence>
<dbReference type="Gene3D" id="2.40.10.170">
    <property type="match status" value="1"/>
</dbReference>
<dbReference type="SMART" id="SM01058">
    <property type="entry name" value="CarD_TRCF"/>
    <property type="match status" value="1"/>
</dbReference>
<dbReference type="SUPFAM" id="SSF141259">
    <property type="entry name" value="CarD-like"/>
    <property type="match status" value="1"/>
</dbReference>
<dbReference type="EMBL" id="AFGF01000050">
    <property type="protein sequence ID" value="EGO64723.1"/>
    <property type="molecule type" value="Genomic_DNA"/>
</dbReference>
<comment type="caution">
    <text evidence="2">The sequence shown here is derived from an EMBL/GenBank/DDBJ whole genome shotgun (WGS) entry which is preliminary data.</text>
</comment>
<dbReference type="InterPro" id="IPR042215">
    <property type="entry name" value="CarD-like_C"/>
</dbReference>
<dbReference type="AlphaFoldDB" id="F7NGZ2"/>